<reference evidence="3" key="1">
    <citation type="journal article" date="2023" name="Mol. Phylogenet. Evol.">
        <title>Genome-scale phylogeny and comparative genomics of the fungal order Sordariales.</title>
        <authorList>
            <person name="Hensen N."/>
            <person name="Bonometti L."/>
            <person name="Westerberg I."/>
            <person name="Brannstrom I.O."/>
            <person name="Guillou S."/>
            <person name="Cros-Aarteil S."/>
            <person name="Calhoun S."/>
            <person name="Haridas S."/>
            <person name="Kuo A."/>
            <person name="Mondo S."/>
            <person name="Pangilinan J."/>
            <person name="Riley R."/>
            <person name="LaButti K."/>
            <person name="Andreopoulos B."/>
            <person name="Lipzen A."/>
            <person name="Chen C."/>
            <person name="Yan M."/>
            <person name="Daum C."/>
            <person name="Ng V."/>
            <person name="Clum A."/>
            <person name="Steindorff A."/>
            <person name="Ohm R.A."/>
            <person name="Martin F."/>
            <person name="Silar P."/>
            <person name="Natvig D.O."/>
            <person name="Lalanne C."/>
            <person name="Gautier V."/>
            <person name="Ament-Velasquez S.L."/>
            <person name="Kruys A."/>
            <person name="Hutchinson M.I."/>
            <person name="Powell A.J."/>
            <person name="Barry K."/>
            <person name="Miller A.N."/>
            <person name="Grigoriev I.V."/>
            <person name="Debuchy R."/>
            <person name="Gladieux P."/>
            <person name="Hiltunen Thoren M."/>
            <person name="Johannesson H."/>
        </authorList>
    </citation>
    <scope>NUCLEOTIDE SEQUENCE [LARGE SCALE GENOMIC DNA]</scope>
    <source>
        <strain evidence="3">CBS 340.73</strain>
    </source>
</reference>
<feature type="region of interest" description="Disordered" evidence="1">
    <location>
        <begin position="184"/>
        <end position="221"/>
    </location>
</feature>
<evidence type="ECO:0000256" key="1">
    <source>
        <dbReference type="SAM" id="MobiDB-lite"/>
    </source>
</evidence>
<organism evidence="2 3">
    <name type="scientific">Diplogelasinospora grovesii</name>
    <dbReference type="NCBI Taxonomy" id="303347"/>
    <lineage>
        <taxon>Eukaryota</taxon>
        <taxon>Fungi</taxon>
        <taxon>Dikarya</taxon>
        <taxon>Ascomycota</taxon>
        <taxon>Pezizomycotina</taxon>
        <taxon>Sordariomycetes</taxon>
        <taxon>Sordariomycetidae</taxon>
        <taxon>Sordariales</taxon>
        <taxon>Diplogelasinosporaceae</taxon>
        <taxon>Diplogelasinospora</taxon>
    </lineage>
</organism>
<dbReference type="EMBL" id="MU853766">
    <property type="protein sequence ID" value="KAK3943341.1"/>
    <property type="molecule type" value="Genomic_DNA"/>
</dbReference>
<dbReference type="Proteomes" id="UP001303473">
    <property type="component" value="Unassembled WGS sequence"/>
</dbReference>
<comment type="caution">
    <text evidence="2">The sequence shown here is derived from an EMBL/GenBank/DDBJ whole genome shotgun (WGS) entry which is preliminary data.</text>
</comment>
<feature type="region of interest" description="Disordered" evidence="1">
    <location>
        <begin position="265"/>
        <end position="285"/>
    </location>
</feature>
<protein>
    <submittedName>
        <fullName evidence="2">Uncharacterized protein</fullName>
    </submittedName>
</protein>
<sequence>MFLVKRGPPPINVLQLPPGISIEGSLPPWPQITIGPDHLPTYSSEPDQCQTETASLCATTSSIGPSATSTISTCAPLIGCSVTSSATTSTTSASCASATVTDYVVLCETISGSGEVTSCSTISTTTVSGCSGSVTASTSTTVEVCQITPSPVVTSSVSISELYSFSDPWTSTFPNSFPTMPSSLPLSGLPTSTATMSTTSTTSSSSTPGSTSTSTSQPFPTLTTAWTTPSGSTCASTATFTSCNFEGGGVGVCVPTSTCADWVGTSTTSTTSSTSPTGPTQTPLSITQKRCYDGSEFPGAAGHIDSYWQADYIVPWSCAYEDTAPVDQYLGPGDAPIVFHTITNNEPYFYSISWIDGCTTSESKMYVWQPIPGDTADTCETIMRGNYENCQTDPGYAGGWVVAGCLKYVFQPCDPSKQTCDQ</sequence>
<gene>
    <name evidence="2" type="ORF">QBC46DRAFT_420765</name>
</gene>
<name>A0AAN6S855_9PEZI</name>
<evidence type="ECO:0000313" key="2">
    <source>
        <dbReference type="EMBL" id="KAK3943341.1"/>
    </source>
</evidence>
<proteinExistence type="predicted"/>
<evidence type="ECO:0000313" key="3">
    <source>
        <dbReference type="Proteomes" id="UP001303473"/>
    </source>
</evidence>
<keyword evidence="3" id="KW-1185">Reference proteome</keyword>
<dbReference type="AlphaFoldDB" id="A0AAN6S855"/>
<accession>A0AAN6S855</accession>